<sequence>MIDVRGLTKYYGAIPAIQDVSFQVEKGEIVGFLGPNGAGKSTTIKILTCYMPPSAGVARIDGLDCFEHSLEVRKRIGYLPETVPLYTEMTVRRFLQFSASSKGIPARHIKKEVDRVVDVCGLKPVAHRIIGNLSKGYRQRVGLAQALIGNPPVIILDEPTIGLDPAQIVEMRNLIKSLAGEHTVFLSSHILPEVAQTCQRVVIINKGRIVATDTPEQLTQKLQTTKQVKVSLDRPAELADLQRLFSEIDGITRIVSEDGNPARWIIETDQSREVRPAVARVLVENGYGLLELKSVDLSLEEVFMQLVTEEKDLQEASVA</sequence>
<dbReference type="InterPro" id="IPR027417">
    <property type="entry name" value="P-loop_NTPase"/>
</dbReference>
<dbReference type="GO" id="GO:0016887">
    <property type="term" value="F:ATP hydrolysis activity"/>
    <property type="evidence" value="ECO:0007669"/>
    <property type="project" value="InterPro"/>
</dbReference>
<evidence type="ECO:0000259" key="5">
    <source>
        <dbReference type="PROSITE" id="PS50893"/>
    </source>
</evidence>
<reference evidence="6 7" key="1">
    <citation type="submission" date="2016-10" db="EMBL/GenBank/DDBJ databases">
        <authorList>
            <person name="de Groot N.N."/>
        </authorList>
    </citation>
    <scope>NUCLEOTIDE SEQUENCE [LARGE SCALE GENOMIC DNA]</scope>
    <source>
        <strain evidence="6 7">DSM 9990</strain>
    </source>
</reference>
<dbReference type="Pfam" id="PF00005">
    <property type="entry name" value="ABC_tran"/>
    <property type="match status" value="1"/>
</dbReference>
<protein>
    <submittedName>
        <fullName evidence="6">ABC-2 type transport system ATP-binding protein</fullName>
    </submittedName>
</protein>
<proteinExistence type="inferred from homology"/>
<evidence type="ECO:0000256" key="2">
    <source>
        <dbReference type="ARBA" id="ARBA00022448"/>
    </source>
</evidence>
<dbReference type="SMART" id="SM00382">
    <property type="entry name" value="AAA"/>
    <property type="match status" value="1"/>
</dbReference>
<evidence type="ECO:0000313" key="7">
    <source>
        <dbReference type="Proteomes" id="UP000199611"/>
    </source>
</evidence>
<dbReference type="InterPro" id="IPR003439">
    <property type="entry name" value="ABC_transporter-like_ATP-bd"/>
</dbReference>
<dbReference type="EMBL" id="FOUU01000007">
    <property type="protein sequence ID" value="SFM93095.1"/>
    <property type="molecule type" value="Genomic_DNA"/>
</dbReference>
<evidence type="ECO:0000256" key="4">
    <source>
        <dbReference type="ARBA" id="ARBA00022840"/>
    </source>
</evidence>
<dbReference type="PANTHER" id="PTHR43335">
    <property type="entry name" value="ABC TRANSPORTER, ATP-BINDING PROTEIN"/>
    <property type="match status" value="1"/>
</dbReference>
<dbReference type="CDD" id="cd03230">
    <property type="entry name" value="ABC_DR_subfamily_A"/>
    <property type="match status" value="1"/>
</dbReference>
<dbReference type="AlphaFoldDB" id="A0A1I4UW44"/>
<keyword evidence="7" id="KW-1185">Reference proteome</keyword>
<keyword evidence="3" id="KW-0547">Nucleotide-binding</keyword>
<organism evidence="6 7">
    <name type="scientific">Thermodesulforhabdus norvegica</name>
    <dbReference type="NCBI Taxonomy" id="39841"/>
    <lineage>
        <taxon>Bacteria</taxon>
        <taxon>Pseudomonadati</taxon>
        <taxon>Thermodesulfobacteriota</taxon>
        <taxon>Syntrophobacteria</taxon>
        <taxon>Syntrophobacterales</taxon>
        <taxon>Thermodesulforhabdaceae</taxon>
        <taxon>Thermodesulforhabdus</taxon>
    </lineage>
</organism>
<dbReference type="InterPro" id="IPR003593">
    <property type="entry name" value="AAA+_ATPase"/>
</dbReference>
<keyword evidence="2" id="KW-0813">Transport</keyword>
<dbReference type="STRING" id="39841.SAMN05660836_01998"/>
<dbReference type="RefSeq" id="WP_093395458.1">
    <property type="nucleotide sequence ID" value="NZ_FOUU01000007.1"/>
</dbReference>
<feature type="domain" description="ABC transporter" evidence="5">
    <location>
        <begin position="2"/>
        <end position="231"/>
    </location>
</feature>
<name>A0A1I4UW44_9BACT</name>
<evidence type="ECO:0000256" key="1">
    <source>
        <dbReference type="ARBA" id="ARBA00005417"/>
    </source>
</evidence>
<gene>
    <name evidence="6" type="ORF">SAMN05660836_01998</name>
</gene>
<evidence type="ECO:0000313" key="6">
    <source>
        <dbReference type="EMBL" id="SFM93095.1"/>
    </source>
</evidence>
<dbReference type="Gene3D" id="3.40.50.300">
    <property type="entry name" value="P-loop containing nucleotide triphosphate hydrolases"/>
    <property type="match status" value="1"/>
</dbReference>
<dbReference type="OrthoDB" id="9809450at2"/>
<dbReference type="PROSITE" id="PS50893">
    <property type="entry name" value="ABC_TRANSPORTER_2"/>
    <property type="match status" value="1"/>
</dbReference>
<accession>A0A1I4UW44</accession>
<comment type="similarity">
    <text evidence="1">Belongs to the ABC transporter superfamily.</text>
</comment>
<keyword evidence="4 6" id="KW-0067">ATP-binding</keyword>
<evidence type="ECO:0000256" key="3">
    <source>
        <dbReference type="ARBA" id="ARBA00022741"/>
    </source>
</evidence>
<dbReference type="SUPFAM" id="SSF52540">
    <property type="entry name" value="P-loop containing nucleoside triphosphate hydrolases"/>
    <property type="match status" value="1"/>
</dbReference>
<dbReference type="GO" id="GO:0005524">
    <property type="term" value="F:ATP binding"/>
    <property type="evidence" value="ECO:0007669"/>
    <property type="project" value="UniProtKB-KW"/>
</dbReference>
<dbReference type="Proteomes" id="UP000199611">
    <property type="component" value="Unassembled WGS sequence"/>
</dbReference>
<dbReference type="PANTHER" id="PTHR43335:SF4">
    <property type="entry name" value="ABC TRANSPORTER, ATP-BINDING PROTEIN"/>
    <property type="match status" value="1"/>
</dbReference>